<dbReference type="InterPro" id="IPR013427">
    <property type="entry name" value="Haem-bd_dom_put"/>
</dbReference>
<dbReference type="InterPro" id="IPR016024">
    <property type="entry name" value="ARM-type_fold"/>
</dbReference>
<keyword evidence="2 4" id="KW-0479">Metal-binding</keyword>
<feature type="domain" description="Cytochrome c" evidence="5">
    <location>
        <begin position="995"/>
        <end position="1129"/>
    </location>
</feature>
<dbReference type="Pfam" id="PF23500">
    <property type="entry name" value="DUF7133"/>
    <property type="match status" value="1"/>
</dbReference>
<keyword evidence="1 4" id="KW-0349">Heme</keyword>
<dbReference type="SUPFAM" id="SSF46626">
    <property type="entry name" value="Cytochrome c"/>
    <property type="match status" value="1"/>
</dbReference>
<dbReference type="Gene3D" id="1.10.760.10">
    <property type="entry name" value="Cytochrome c-like domain"/>
    <property type="match status" value="1"/>
</dbReference>
<dbReference type="PANTHER" id="PTHR33546">
    <property type="entry name" value="LARGE, MULTIFUNCTIONAL SECRETED PROTEIN-RELATED"/>
    <property type="match status" value="1"/>
</dbReference>
<keyword evidence="3 4" id="KW-0408">Iron</keyword>
<dbReference type="Gene3D" id="2.120.10.30">
    <property type="entry name" value="TolB, C-terminal domain"/>
    <property type="match status" value="1"/>
</dbReference>
<dbReference type="InterPro" id="IPR011989">
    <property type="entry name" value="ARM-like"/>
</dbReference>
<dbReference type="NCBIfam" id="TIGR02604">
    <property type="entry name" value="Piru_Ver_Nterm"/>
    <property type="match status" value="1"/>
</dbReference>
<dbReference type="Pfam" id="PF13646">
    <property type="entry name" value="HEAT_2"/>
    <property type="match status" value="1"/>
</dbReference>
<keyword evidence="7" id="KW-1185">Reference proteome</keyword>
<proteinExistence type="predicted"/>
<dbReference type="SUPFAM" id="SSF50952">
    <property type="entry name" value="Soluble quinoprotein glucose dehydrogenase"/>
    <property type="match status" value="1"/>
</dbReference>
<dbReference type="SMART" id="SM00567">
    <property type="entry name" value="EZ_HEAT"/>
    <property type="match status" value="4"/>
</dbReference>
<evidence type="ECO:0000313" key="6">
    <source>
        <dbReference type="EMBL" id="GAA5136264.1"/>
    </source>
</evidence>
<organism evidence="6 7">
    <name type="scientific">Prosthecobacter algae</name>
    <dbReference type="NCBI Taxonomy" id="1144682"/>
    <lineage>
        <taxon>Bacteria</taxon>
        <taxon>Pseudomonadati</taxon>
        <taxon>Verrucomicrobiota</taxon>
        <taxon>Verrucomicrobiia</taxon>
        <taxon>Verrucomicrobiales</taxon>
        <taxon>Verrucomicrobiaceae</taxon>
        <taxon>Prosthecobacter</taxon>
    </lineage>
</organism>
<accession>A0ABP9P056</accession>
<reference evidence="7" key="1">
    <citation type="journal article" date="2019" name="Int. J. Syst. Evol. Microbiol.">
        <title>The Global Catalogue of Microorganisms (GCM) 10K type strain sequencing project: providing services to taxonomists for standard genome sequencing and annotation.</title>
        <authorList>
            <consortium name="The Broad Institute Genomics Platform"/>
            <consortium name="The Broad Institute Genome Sequencing Center for Infectious Disease"/>
            <person name="Wu L."/>
            <person name="Ma J."/>
        </authorList>
    </citation>
    <scope>NUCLEOTIDE SEQUENCE [LARGE SCALE GENOMIC DNA]</scope>
    <source>
        <strain evidence="7">JCM 18053</strain>
    </source>
</reference>
<name>A0ABP9P056_9BACT</name>
<dbReference type="InterPro" id="IPR013428">
    <property type="entry name" value="Membrane-bound_put_N"/>
</dbReference>
<dbReference type="SUPFAM" id="SSF48371">
    <property type="entry name" value="ARM repeat"/>
    <property type="match status" value="1"/>
</dbReference>
<gene>
    <name evidence="6" type="ORF">GCM10023213_10970</name>
</gene>
<dbReference type="EMBL" id="BAABIA010000002">
    <property type="protein sequence ID" value="GAA5136264.1"/>
    <property type="molecule type" value="Genomic_DNA"/>
</dbReference>
<dbReference type="InterPro" id="IPR055557">
    <property type="entry name" value="DUF7133"/>
</dbReference>
<evidence type="ECO:0000256" key="4">
    <source>
        <dbReference type="PROSITE-ProRule" id="PRU00433"/>
    </source>
</evidence>
<protein>
    <submittedName>
        <fullName evidence="6">C-type cytochrome</fullName>
    </submittedName>
</protein>
<dbReference type="NCBIfam" id="TIGR02603">
    <property type="entry name" value="CxxCH_TIGR02603"/>
    <property type="match status" value="1"/>
</dbReference>
<dbReference type="Gene3D" id="1.25.10.10">
    <property type="entry name" value="Leucine-rich Repeat Variant"/>
    <property type="match status" value="1"/>
</dbReference>
<comment type="caution">
    <text evidence="6">The sequence shown here is derived from an EMBL/GenBank/DDBJ whole genome shotgun (WGS) entry which is preliminary data.</text>
</comment>
<dbReference type="InterPro" id="IPR036909">
    <property type="entry name" value="Cyt_c-like_dom_sf"/>
</dbReference>
<dbReference type="InterPro" id="IPR011042">
    <property type="entry name" value="6-blade_b-propeller_TolB-like"/>
</dbReference>
<evidence type="ECO:0000256" key="2">
    <source>
        <dbReference type="ARBA" id="ARBA00022723"/>
    </source>
</evidence>
<dbReference type="InterPro" id="IPR011041">
    <property type="entry name" value="Quinoprot_gluc/sorb_DH_b-prop"/>
</dbReference>
<evidence type="ECO:0000259" key="5">
    <source>
        <dbReference type="PROSITE" id="PS51007"/>
    </source>
</evidence>
<dbReference type="InterPro" id="IPR004155">
    <property type="entry name" value="PBS_lyase_HEAT"/>
</dbReference>
<sequence>MSHKAALPNPLSMQRSFLYLSAFGLICSSLSALTLEEMNQRQQPMPTVPEKDLPPLKNKPEPFPGIVKHAGYEAHTWVRFPFVENPGSFGFDPKGRLFVAEANRFWRGVPDLRGANEMIRGDFQASTLEDRTNLYKTWAARFPTTFFTNTADRLIRLEDRDGNGAADHRTLFSDRFHEPLDGIGFSVLAEDDAVYFTCIPNLWKLTDANDDGVADAEKALVGGFGVRVSFIGHDLHGITRGPDGRLYFSVGDRGYHVTTQDGRVLSGAGRGAIFRCESDGSGFEVFCKGLRNPQELAFDEAGNLFTFDNTGDIGDLARMVYALEGSDSGWDMSHQSAHQYVTMLDWEDFHPKTSMWVAEKMFETFNEEQPQWVYPPASHVARGPSGVTFLTGASLPEDLRGKFLLANYRGASQGCTVLTVGIEPKGAGYVANSEDVLVEGVGVTDVELGYDGSIYLCDFGGGWSINTNGAIEKLTPKDEALRKAGAETQVIFAKGLKEEPVAKLMAYLDSPDKRLRQAAQFELVNRKETATLAALTANAAKPIQTRLHGIWALDQLGRQGAAVSSTLLVLTKDKESEIRAQAARTLGSVRALESQEALLGLLKDESPRVRSLAAIALQRVTKPGDAKVTEALYEVAARQGTGPVDPVLRHSVLSALDVIGTVPAATARAQAAEREVRLTALLFLRRHQSPECAIFLKDNDAQIRREAVRAIYDTTGVDGPAGDAVAALAPEAAAFSPTLQQRIVAANYRRGTAENARNLLVMVKDAKLDAATRSAALHALRLWEKRIVTDPVLGLYRPLPKAERTLASLGQSIEADLRALLAGELPPQLASLALKLAAETGVRLEPKTLQSFAANQALAAEVRIAALDSLVTSAPTEAGDLVHRLIADASPTVSAAALAHGYTLKLDGLTEISRQAIASGPLVKARAGISGLTATHPEEIATLWQKRESNDLRRGLWLDVFLALQAQTTPDTQALVSAHMASAPDAVYRLSETGGDALRGEAVFRNQGGCLQCHKVGSDGGIQGPDLTKIGERLKADKLVESLVNPNAVIAPGYGLAAITMKDGTLLMGRLAKEKKEEVEIVGMDGKQAKIARSTIASIAPPVSAMPPLGTALPPRDLRDLVAYLASRTAANKKIGKDDASHGDEKIAK</sequence>
<dbReference type="PANTHER" id="PTHR33546:SF1">
    <property type="entry name" value="LARGE, MULTIFUNCTIONAL SECRETED PROTEIN"/>
    <property type="match status" value="1"/>
</dbReference>
<dbReference type="Proteomes" id="UP001499852">
    <property type="component" value="Unassembled WGS sequence"/>
</dbReference>
<evidence type="ECO:0000256" key="1">
    <source>
        <dbReference type="ARBA" id="ARBA00022617"/>
    </source>
</evidence>
<dbReference type="InterPro" id="IPR009056">
    <property type="entry name" value="Cyt_c-like_dom"/>
</dbReference>
<dbReference type="PROSITE" id="PS51007">
    <property type="entry name" value="CYTC"/>
    <property type="match status" value="1"/>
</dbReference>
<evidence type="ECO:0000313" key="7">
    <source>
        <dbReference type="Proteomes" id="UP001499852"/>
    </source>
</evidence>
<evidence type="ECO:0000256" key="3">
    <source>
        <dbReference type="ARBA" id="ARBA00023004"/>
    </source>
</evidence>